<comment type="caution">
    <text evidence="3">The sequence shown here is derived from an EMBL/GenBank/DDBJ whole genome shotgun (WGS) entry which is preliminary data.</text>
</comment>
<dbReference type="RefSeq" id="WP_176720307.1">
    <property type="nucleotide sequence ID" value="NZ_LMVM01000012.1"/>
</dbReference>
<gene>
    <name evidence="3" type="ORF">ASJ80_12430</name>
</gene>
<evidence type="ECO:0000259" key="2">
    <source>
        <dbReference type="PROSITE" id="PS50110"/>
    </source>
</evidence>
<accession>A0A2A2H734</accession>
<dbReference type="CDD" id="cd17557">
    <property type="entry name" value="REC_Rcp-like"/>
    <property type="match status" value="1"/>
</dbReference>
<feature type="modified residue" description="4-aspartylphosphate" evidence="1">
    <location>
        <position position="66"/>
    </location>
</feature>
<dbReference type="Pfam" id="PF00072">
    <property type="entry name" value="Response_reg"/>
    <property type="match status" value="1"/>
</dbReference>
<keyword evidence="4" id="KW-1185">Reference proteome</keyword>
<organism evidence="3 4">
    <name type="scientific">Methanobacterium bryantii</name>
    <dbReference type="NCBI Taxonomy" id="2161"/>
    <lineage>
        <taxon>Archaea</taxon>
        <taxon>Methanobacteriati</taxon>
        <taxon>Methanobacteriota</taxon>
        <taxon>Methanomada group</taxon>
        <taxon>Methanobacteria</taxon>
        <taxon>Methanobacteriales</taxon>
        <taxon>Methanobacteriaceae</taxon>
        <taxon>Methanobacterium</taxon>
    </lineage>
</organism>
<dbReference type="Gene3D" id="3.40.50.2300">
    <property type="match status" value="1"/>
</dbReference>
<dbReference type="SMART" id="SM00448">
    <property type="entry name" value="REC"/>
    <property type="match status" value="1"/>
</dbReference>
<dbReference type="PANTHER" id="PTHR44520:SF2">
    <property type="entry name" value="RESPONSE REGULATOR RCP1"/>
    <property type="match status" value="1"/>
</dbReference>
<feature type="domain" description="Response regulatory" evidence="2">
    <location>
        <begin position="8"/>
        <end position="133"/>
    </location>
</feature>
<dbReference type="PROSITE" id="PS50110">
    <property type="entry name" value="RESPONSE_REGULATORY"/>
    <property type="match status" value="1"/>
</dbReference>
<dbReference type="Proteomes" id="UP000217784">
    <property type="component" value="Unassembled WGS sequence"/>
</dbReference>
<dbReference type="InterPro" id="IPR052893">
    <property type="entry name" value="TCS_response_regulator"/>
</dbReference>
<evidence type="ECO:0000256" key="1">
    <source>
        <dbReference type="PROSITE-ProRule" id="PRU00169"/>
    </source>
</evidence>
<sequence length="144" mass="16591">MDQPDIIDILLIEDNSDEVGLISKIIDVKEWNVNFNIVNDGIEAMNYLHKKGKYYDCVKPSLILLDLNLPKKNGSEVLKEIKTDDILKCIPVIVLTSSDDDNDIIESYGHHANAYIIKPPDFDMFEKYILIFKDFWFNSAKLPK</sequence>
<proteinExistence type="predicted"/>
<evidence type="ECO:0000313" key="4">
    <source>
        <dbReference type="Proteomes" id="UP000217784"/>
    </source>
</evidence>
<reference evidence="3 4" key="1">
    <citation type="journal article" date="2017" name="BMC Genomics">
        <title>Genomic analysis of methanogenic archaea reveals a shift towards energy conservation.</title>
        <authorList>
            <person name="Gilmore S.P."/>
            <person name="Henske J.K."/>
            <person name="Sexton J.A."/>
            <person name="Solomon K.V."/>
            <person name="Seppala S."/>
            <person name="Yoo J.I."/>
            <person name="Huyett L.M."/>
            <person name="Pressman A."/>
            <person name="Cogan J.Z."/>
            <person name="Kivenson V."/>
            <person name="Peng X."/>
            <person name="Tan Y."/>
            <person name="Valentine D.L."/>
            <person name="O'Malley M.A."/>
        </authorList>
    </citation>
    <scope>NUCLEOTIDE SEQUENCE [LARGE SCALE GENOMIC DNA]</scope>
    <source>
        <strain evidence="3 4">M.o.H.</strain>
    </source>
</reference>
<dbReference type="AlphaFoldDB" id="A0A2A2H734"/>
<name>A0A2A2H734_METBR</name>
<dbReference type="InterPro" id="IPR001789">
    <property type="entry name" value="Sig_transdc_resp-reg_receiver"/>
</dbReference>
<evidence type="ECO:0000313" key="3">
    <source>
        <dbReference type="EMBL" id="PAV05090.1"/>
    </source>
</evidence>
<dbReference type="EMBL" id="LMVM01000012">
    <property type="protein sequence ID" value="PAV05090.1"/>
    <property type="molecule type" value="Genomic_DNA"/>
</dbReference>
<dbReference type="PANTHER" id="PTHR44520">
    <property type="entry name" value="RESPONSE REGULATOR RCP1-RELATED"/>
    <property type="match status" value="1"/>
</dbReference>
<dbReference type="OrthoDB" id="9652at2157"/>
<protein>
    <recommendedName>
        <fullName evidence="2">Response regulatory domain-containing protein</fullName>
    </recommendedName>
</protein>
<dbReference type="SUPFAM" id="SSF52172">
    <property type="entry name" value="CheY-like"/>
    <property type="match status" value="1"/>
</dbReference>
<dbReference type="GO" id="GO:0000160">
    <property type="term" value="P:phosphorelay signal transduction system"/>
    <property type="evidence" value="ECO:0007669"/>
    <property type="project" value="InterPro"/>
</dbReference>
<dbReference type="InterPro" id="IPR011006">
    <property type="entry name" value="CheY-like_superfamily"/>
</dbReference>
<keyword evidence="1" id="KW-0597">Phosphoprotein</keyword>